<dbReference type="AlphaFoldDB" id="A0A5M6J0M5"/>
<evidence type="ECO:0000256" key="5">
    <source>
        <dbReference type="ARBA" id="ARBA00023136"/>
    </source>
</evidence>
<comment type="caution">
    <text evidence="7">The sequence shown here is derived from an EMBL/GenBank/DDBJ whole genome shotgun (WGS) entry which is preliminary data.</text>
</comment>
<keyword evidence="5 6" id="KW-0472">Membrane</keyword>
<keyword evidence="4 6" id="KW-1133">Transmembrane helix</keyword>
<evidence type="ECO:0000256" key="1">
    <source>
        <dbReference type="ARBA" id="ARBA00004651"/>
    </source>
</evidence>
<feature type="transmembrane region" description="Helical" evidence="6">
    <location>
        <begin position="40"/>
        <end position="64"/>
    </location>
</feature>
<dbReference type="PANTHER" id="PTHR30086:SF20">
    <property type="entry name" value="ARGININE EXPORTER PROTEIN ARGO-RELATED"/>
    <property type="match status" value="1"/>
</dbReference>
<dbReference type="Pfam" id="PF01810">
    <property type="entry name" value="LysE"/>
    <property type="match status" value="1"/>
</dbReference>
<name>A0A5M6J0M5_9PROT</name>
<dbReference type="RefSeq" id="WP_150039082.1">
    <property type="nucleotide sequence ID" value="NZ_OW485601.1"/>
</dbReference>
<evidence type="ECO:0000313" key="7">
    <source>
        <dbReference type="EMBL" id="KAA5614140.1"/>
    </source>
</evidence>
<comment type="subcellular location">
    <subcellularLocation>
        <location evidence="1">Cell membrane</location>
        <topology evidence="1">Multi-pass membrane protein</topology>
    </subcellularLocation>
</comment>
<feature type="transmembrane region" description="Helical" evidence="6">
    <location>
        <begin position="109"/>
        <end position="134"/>
    </location>
</feature>
<reference evidence="7 8" key="1">
    <citation type="submission" date="2019-09" db="EMBL/GenBank/DDBJ databases">
        <title>Genome sequence of Rhodovastum atsumiense, a diverse member of the Acetobacteraceae family of non-sulfur purple photosynthetic bacteria.</title>
        <authorList>
            <person name="Meyer T."/>
            <person name="Kyndt J."/>
        </authorList>
    </citation>
    <scope>NUCLEOTIDE SEQUENCE [LARGE SCALE GENOMIC DNA]</scope>
    <source>
        <strain evidence="7 8">DSM 21279</strain>
    </source>
</reference>
<dbReference type="GO" id="GO:0015171">
    <property type="term" value="F:amino acid transmembrane transporter activity"/>
    <property type="evidence" value="ECO:0007669"/>
    <property type="project" value="TreeGrafter"/>
</dbReference>
<keyword evidence="8" id="KW-1185">Reference proteome</keyword>
<dbReference type="GO" id="GO:0005886">
    <property type="term" value="C:plasma membrane"/>
    <property type="evidence" value="ECO:0007669"/>
    <property type="project" value="UniProtKB-SubCell"/>
</dbReference>
<feature type="transmembrane region" description="Helical" evidence="6">
    <location>
        <begin position="70"/>
        <end position="88"/>
    </location>
</feature>
<sequence>MISSILLASAASGFVYGITPGPGVLAVLGIGADQGRRAGAAFLGGHLVGDVLWASIALAAIIGVHGIGPVVFDLLGLISGLYLLWLGARAVTARRRGAEDASARVQRPLAHGLVFGLTNPKAYPVAVATFTALLSARADELSWGMLPVLVLASLAGGVFAYAILVGLVGAGTVRRVYRRHETLITRLSGVLFIGFAVNALAHAAPGLAGQRFRLLPGRA</sequence>
<dbReference type="InterPro" id="IPR001123">
    <property type="entry name" value="LeuE-type"/>
</dbReference>
<dbReference type="OrthoDB" id="581870at2"/>
<feature type="transmembrane region" description="Helical" evidence="6">
    <location>
        <begin position="6"/>
        <end position="28"/>
    </location>
</feature>
<keyword evidence="3 6" id="KW-0812">Transmembrane</keyword>
<evidence type="ECO:0000313" key="8">
    <source>
        <dbReference type="Proteomes" id="UP000325255"/>
    </source>
</evidence>
<gene>
    <name evidence="7" type="ORF">F1189_02795</name>
</gene>
<protein>
    <submittedName>
        <fullName evidence="7">LysE family translocator</fullName>
    </submittedName>
</protein>
<evidence type="ECO:0000256" key="2">
    <source>
        <dbReference type="ARBA" id="ARBA00022475"/>
    </source>
</evidence>
<dbReference type="PANTHER" id="PTHR30086">
    <property type="entry name" value="ARGININE EXPORTER PROTEIN ARGO"/>
    <property type="match status" value="1"/>
</dbReference>
<evidence type="ECO:0000256" key="3">
    <source>
        <dbReference type="ARBA" id="ARBA00022692"/>
    </source>
</evidence>
<evidence type="ECO:0000256" key="4">
    <source>
        <dbReference type="ARBA" id="ARBA00022989"/>
    </source>
</evidence>
<accession>A0A5M6J0M5</accession>
<evidence type="ECO:0000256" key="6">
    <source>
        <dbReference type="SAM" id="Phobius"/>
    </source>
</evidence>
<keyword evidence="2" id="KW-1003">Cell membrane</keyword>
<dbReference type="EMBL" id="VWPK01000003">
    <property type="protein sequence ID" value="KAA5614140.1"/>
    <property type="molecule type" value="Genomic_DNA"/>
</dbReference>
<organism evidence="7 8">
    <name type="scientific">Rhodovastum atsumiense</name>
    <dbReference type="NCBI Taxonomy" id="504468"/>
    <lineage>
        <taxon>Bacteria</taxon>
        <taxon>Pseudomonadati</taxon>
        <taxon>Pseudomonadota</taxon>
        <taxon>Alphaproteobacteria</taxon>
        <taxon>Acetobacterales</taxon>
        <taxon>Acetobacteraceae</taxon>
        <taxon>Rhodovastum</taxon>
    </lineage>
</organism>
<dbReference type="Proteomes" id="UP000325255">
    <property type="component" value="Unassembled WGS sequence"/>
</dbReference>
<feature type="transmembrane region" description="Helical" evidence="6">
    <location>
        <begin position="183"/>
        <end position="204"/>
    </location>
</feature>
<feature type="transmembrane region" description="Helical" evidence="6">
    <location>
        <begin position="146"/>
        <end position="171"/>
    </location>
</feature>
<proteinExistence type="predicted"/>